<evidence type="ECO:0000313" key="1">
    <source>
        <dbReference type="EMBL" id="MDA0160643.1"/>
    </source>
</evidence>
<protein>
    <submittedName>
        <fullName evidence="1">Uncharacterized protein</fullName>
    </submittedName>
</protein>
<evidence type="ECO:0000313" key="2">
    <source>
        <dbReference type="Proteomes" id="UP001149140"/>
    </source>
</evidence>
<sequence>MVAVTPDDYLGQAVFRVRDYGAEHEHFRFEVDLAFDGPSVLGWGTSPWEALRDLLGTHPGQFEAALASQDRDVDAWVLLGDWHMLPEDELVGLTCMVLRDERRVPVDHQRPYIYMPEDAPEVHELARWLLHRWRDARELES</sequence>
<dbReference type="Proteomes" id="UP001149140">
    <property type="component" value="Unassembled WGS sequence"/>
</dbReference>
<accession>A0A9X3MVF1</accession>
<organism evidence="1 2">
    <name type="scientific">Solirubrobacter ginsenosidimutans</name>
    <dbReference type="NCBI Taxonomy" id="490573"/>
    <lineage>
        <taxon>Bacteria</taxon>
        <taxon>Bacillati</taxon>
        <taxon>Actinomycetota</taxon>
        <taxon>Thermoleophilia</taxon>
        <taxon>Solirubrobacterales</taxon>
        <taxon>Solirubrobacteraceae</taxon>
        <taxon>Solirubrobacter</taxon>
    </lineage>
</organism>
<comment type="caution">
    <text evidence="1">The sequence shown here is derived from an EMBL/GenBank/DDBJ whole genome shotgun (WGS) entry which is preliminary data.</text>
</comment>
<proteinExistence type="predicted"/>
<dbReference type="EMBL" id="JAPDOD010000006">
    <property type="protein sequence ID" value="MDA0160643.1"/>
    <property type="molecule type" value="Genomic_DNA"/>
</dbReference>
<dbReference type="AlphaFoldDB" id="A0A9X3MVF1"/>
<reference evidence="1" key="1">
    <citation type="submission" date="2022-10" db="EMBL/GenBank/DDBJ databases">
        <title>The WGS of Solirubrobacter ginsenosidimutans DSM 21036.</title>
        <authorList>
            <person name="Jiang Z."/>
        </authorList>
    </citation>
    <scope>NUCLEOTIDE SEQUENCE</scope>
    <source>
        <strain evidence="1">DSM 21036</strain>
    </source>
</reference>
<gene>
    <name evidence="1" type="ORF">OM076_10235</name>
</gene>
<name>A0A9X3MVF1_9ACTN</name>
<keyword evidence="2" id="KW-1185">Reference proteome</keyword>